<evidence type="ECO:0000313" key="1">
    <source>
        <dbReference type="EMBL" id="KAI4383327.1"/>
    </source>
</evidence>
<reference evidence="2" key="1">
    <citation type="journal article" date="2023" name="Front. Plant Sci.">
        <title>Chromosomal-level genome assembly of Melastoma candidum provides insights into trichome evolution.</title>
        <authorList>
            <person name="Zhong Y."/>
            <person name="Wu W."/>
            <person name="Sun C."/>
            <person name="Zou P."/>
            <person name="Liu Y."/>
            <person name="Dai S."/>
            <person name="Zhou R."/>
        </authorList>
    </citation>
    <scope>NUCLEOTIDE SEQUENCE [LARGE SCALE GENOMIC DNA]</scope>
</reference>
<accession>A0ACB9RY06</accession>
<protein>
    <submittedName>
        <fullName evidence="1">Uncharacterized protein</fullName>
    </submittedName>
</protein>
<comment type="caution">
    <text evidence="1">The sequence shown here is derived from an EMBL/GenBank/DDBJ whole genome shotgun (WGS) entry which is preliminary data.</text>
</comment>
<keyword evidence="2" id="KW-1185">Reference proteome</keyword>
<name>A0ACB9RY06_9MYRT</name>
<proteinExistence type="predicted"/>
<organism evidence="1 2">
    <name type="scientific">Melastoma candidum</name>
    <dbReference type="NCBI Taxonomy" id="119954"/>
    <lineage>
        <taxon>Eukaryota</taxon>
        <taxon>Viridiplantae</taxon>
        <taxon>Streptophyta</taxon>
        <taxon>Embryophyta</taxon>
        <taxon>Tracheophyta</taxon>
        <taxon>Spermatophyta</taxon>
        <taxon>Magnoliopsida</taxon>
        <taxon>eudicotyledons</taxon>
        <taxon>Gunneridae</taxon>
        <taxon>Pentapetalae</taxon>
        <taxon>rosids</taxon>
        <taxon>malvids</taxon>
        <taxon>Myrtales</taxon>
        <taxon>Melastomataceae</taxon>
        <taxon>Melastomatoideae</taxon>
        <taxon>Melastomateae</taxon>
        <taxon>Melastoma</taxon>
    </lineage>
</organism>
<dbReference type="EMBL" id="CM042882">
    <property type="protein sequence ID" value="KAI4383327.1"/>
    <property type="molecule type" value="Genomic_DNA"/>
</dbReference>
<sequence>MKFTESPVIQLQVGPAVLSLHQDNSSMHVGTTVWQSSLVLVKFVERWSQTLITSSNPDGSSYRSVLDFGVGKRAIELGSGCGAAGMGLFLLGLTDILLTDISPVMPALKLNLKRNKPVLRNKALKASVLYWNNKEQIRASKPPFDYVIAADLVYLEDNVGHLVDAMEALVKSDGVVLLGYQLRCPLADAKFWEICEKVFDKEKVPKEHLHPEYTFEESDVYILRKKATEQGS</sequence>
<dbReference type="Proteomes" id="UP001057402">
    <property type="component" value="Chromosome 3"/>
</dbReference>
<gene>
    <name evidence="1" type="ORF">MLD38_009177</name>
</gene>
<evidence type="ECO:0000313" key="2">
    <source>
        <dbReference type="Proteomes" id="UP001057402"/>
    </source>
</evidence>